<accession>A0ABN8AC35</accession>
<dbReference type="SUPFAM" id="SSF140500">
    <property type="entry name" value="BAS1536-like"/>
    <property type="match status" value="1"/>
</dbReference>
<dbReference type="Gene3D" id="4.10.280.10">
    <property type="entry name" value="Helix-loop-helix DNA-binding domain"/>
    <property type="match status" value="1"/>
</dbReference>
<dbReference type="RefSeq" id="WP_230503633.1">
    <property type="nucleotide sequence ID" value="NZ_CAKJTJ010000027.1"/>
</dbReference>
<comment type="caution">
    <text evidence="1">The sequence shown here is derived from an EMBL/GenBank/DDBJ whole genome shotgun (WGS) entry which is preliminary data.</text>
</comment>
<sequence>MTIIIQNELLLAIENRRKELIELGLIKGLQDPHIIKLSEELDHLIIKYQKLFF</sequence>
<gene>
    <name evidence="1" type="ORF">BACCIP111883_03574</name>
</gene>
<dbReference type="Pfam" id="PF09388">
    <property type="entry name" value="SpoOE-like"/>
    <property type="match status" value="1"/>
</dbReference>
<organism evidence="1 2">
    <name type="scientific">Sutcliffiella rhizosphaerae</name>
    <dbReference type="NCBI Taxonomy" id="2880967"/>
    <lineage>
        <taxon>Bacteria</taxon>
        <taxon>Bacillati</taxon>
        <taxon>Bacillota</taxon>
        <taxon>Bacilli</taxon>
        <taxon>Bacillales</taxon>
        <taxon>Bacillaceae</taxon>
        <taxon>Sutcliffiella</taxon>
    </lineage>
</organism>
<evidence type="ECO:0000313" key="2">
    <source>
        <dbReference type="Proteomes" id="UP000789833"/>
    </source>
</evidence>
<protein>
    <recommendedName>
        <fullName evidence="3">Aspartyl-phosphate phosphatase Spo0E family protein</fullName>
    </recommendedName>
</protein>
<keyword evidence="2" id="KW-1185">Reference proteome</keyword>
<dbReference type="EMBL" id="CAKJTJ010000027">
    <property type="protein sequence ID" value="CAG9622783.1"/>
    <property type="molecule type" value="Genomic_DNA"/>
</dbReference>
<dbReference type="Proteomes" id="UP000789833">
    <property type="component" value="Unassembled WGS sequence"/>
</dbReference>
<evidence type="ECO:0000313" key="1">
    <source>
        <dbReference type="EMBL" id="CAG9622783.1"/>
    </source>
</evidence>
<dbReference type="InterPro" id="IPR018540">
    <property type="entry name" value="Spo0E-like"/>
</dbReference>
<dbReference type="InterPro" id="IPR036638">
    <property type="entry name" value="HLH_DNA-bd_sf"/>
</dbReference>
<evidence type="ECO:0008006" key="3">
    <source>
        <dbReference type="Google" id="ProtNLM"/>
    </source>
</evidence>
<proteinExistence type="predicted"/>
<reference evidence="1 2" key="1">
    <citation type="submission" date="2021-10" db="EMBL/GenBank/DDBJ databases">
        <authorList>
            <person name="Criscuolo A."/>
        </authorList>
    </citation>
    <scope>NUCLEOTIDE SEQUENCE [LARGE SCALE GENOMIC DNA]</scope>
    <source>
        <strain evidence="2">CIP 111883</strain>
    </source>
</reference>
<name>A0ABN8AC35_9BACI</name>
<dbReference type="InterPro" id="IPR037208">
    <property type="entry name" value="Spo0E-like_sf"/>
</dbReference>